<keyword evidence="3" id="KW-1185">Reference proteome</keyword>
<feature type="transmembrane region" description="Helical" evidence="1">
    <location>
        <begin position="93"/>
        <end position="119"/>
    </location>
</feature>
<gene>
    <name evidence="2" type="ORF">MICPUN_101581</name>
</gene>
<proteinExistence type="predicted"/>
<sequence>MRFWRSAFTPLEMGTLGMLAPKDHHLEWREHLAASKQHDGASLRDGLTGTYETEIVFAALILGINFSVFFSAVDEDAYAAVRDLRASSARFWLVVVGYFSILMAWLTICGVYLLLVTIAPVSDTNLPTFIRSSSGMRCLMAPNITIVATTYSTTFFYVLAVLVPSEGAGVLIGIALFSLLGVFSVMFTFMTPLNVAVNAGCFGDEPAIPPMDLAACTGDDVDRALRKKALDNRVFAAS</sequence>
<accession>C1EAY1</accession>
<dbReference type="AlphaFoldDB" id="C1EAY1"/>
<feature type="transmembrane region" description="Helical" evidence="1">
    <location>
        <begin position="139"/>
        <end position="163"/>
    </location>
</feature>
<organism evidence="2 3">
    <name type="scientific">Micromonas commoda (strain RCC299 / NOUM17 / CCMP2709)</name>
    <name type="common">Picoplanktonic green alga</name>
    <dbReference type="NCBI Taxonomy" id="296587"/>
    <lineage>
        <taxon>Eukaryota</taxon>
        <taxon>Viridiplantae</taxon>
        <taxon>Chlorophyta</taxon>
        <taxon>Mamiellophyceae</taxon>
        <taxon>Mamiellales</taxon>
        <taxon>Mamiellaceae</taxon>
        <taxon>Micromonas</taxon>
    </lineage>
</organism>
<feature type="transmembrane region" description="Helical" evidence="1">
    <location>
        <begin position="170"/>
        <end position="190"/>
    </location>
</feature>
<keyword evidence="1" id="KW-0812">Transmembrane</keyword>
<evidence type="ECO:0000313" key="3">
    <source>
        <dbReference type="Proteomes" id="UP000002009"/>
    </source>
</evidence>
<dbReference type="Proteomes" id="UP000002009">
    <property type="component" value="Chromosome 7"/>
</dbReference>
<protein>
    <submittedName>
        <fullName evidence="2">Uncharacterized protein</fullName>
    </submittedName>
</protein>
<evidence type="ECO:0000313" key="2">
    <source>
        <dbReference type="EMBL" id="ACO64936.1"/>
    </source>
</evidence>
<keyword evidence="1" id="KW-0472">Membrane</keyword>
<dbReference type="OrthoDB" id="10421279at2759"/>
<evidence type="ECO:0000256" key="1">
    <source>
        <dbReference type="SAM" id="Phobius"/>
    </source>
</evidence>
<reference evidence="2 3" key="1">
    <citation type="journal article" date="2009" name="Science">
        <title>Green evolution and dynamic adaptations revealed by genomes of the marine picoeukaryotes Micromonas.</title>
        <authorList>
            <person name="Worden A.Z."/>
            <person name="Lee J.H."/>
            <person name="Mock T."/>
            <person name="Rouze P."/>
            <person name="Simmons M.P."/>
            <person name="Aerts A.L."/>
            <person name="Allen A.E."/>
            <person name="Cuvelier M.L."/>
            <person name="Derelle E."/>
            <person name="Everett M.V."/>
            <person name="Foulon E."/>
            <person name="Grimwood J."/>
            <person name="Gundlach H."/>
            <person name="Henrissat B."/>
            <person name="Napoli C."/>
            <person name="McDonald S.M."/>
            <person name="Parker M.S."/>
            <person name="Rombauts S."/>
            <person name="Salamov A."/>
            <person name="Von Dassow P."/>
            <person name="Badger J.H."/>
            <person name="Coutinho P.M."/>
            <person name="Demir E."/>
            <person name="Dubchak I."/>
            <person name="Gentemann C."/>
            <person name="Eikrem W."/>
            <person name="Gready J.E."/>
            <person name="John U."/>
            <person name="Lanier W."/>
            <person name="Lindquist E.A."/>
            <person name="Lucas S."/>
            <person name="Mayer K.F."/>
            <person name="Moreau H."/>
            <person name="Not F."/>
            <person name="Otillar R."/>
            <person name="Panaud O."/>
            <person name="Pangilinan J."/>
            <person name="Paulsen I."/>
            <person name="Piegu B."/>
            <person name="Poliakov A."/>
            <person name="Robbens S."/>
            <person name="Schmutz J."/>
            <person name="Toulza E."/>
            <person name="Wyss T."/>
            <person name="Zelensky A."/>
            <person name="Zhou K."/>
            <person name="Armbrust E.V."/>
            <person name="Bhattacharya D."/>
            <person name="Goodenough U.W."/>
            <person name="Van de Peer Y."/>
            <person name="Grigoriev I.V."/>
        </authorList>
    </citation>
    <scope>NUCLEOTIDE SEQUENCE [LARGE SCALE GENOMIC DNA]</scope>
    <source>
        <strain evidence="3">RCC299 / NOUM17</strain>
    </source>
</reference>
<dbReference type="KEGG" id="mis:MICPUN_101581"/>
<dbReference type="RefSeq" id="XP_002503678.1">
    <property type="nucleotide sequence ID" value="XM_002503632.1"/>
</dbReference>
<dbReference type="InParanoid" id="C1EAY1"/>
<dbReference type="EMBL" id="CP001328">
    <property type="protein sequence ID" value="ACO64936.1"/>
    <property type="molecule type" value="Genomic_DNA"/>
</dbReference>
<dbReference type="GeneID" id="8244969"/>
<keyword evidence="1" id="KW-1133">Transmembrane helix</keyword>
<feature type="transmembrane region" description="Helical" evidence="1">
    <location>
        <begin position="55"/>
        <end position="73"/>
    </location>
</feature>
<name>C1EAY1_MICCC</name>
<dbReference type="eggNOG" id="ENOG502SC0C">
    <property type="taxonomic scope" value="Eukaryota"/>
</dbReference>